<dbReference type="Proteomes" id="UP000094296">
    <property type="component" value="Unassembled WGS sequence"/>
</dbReference>
<keyword evidence="3" id="KW-0012">Acyltransferase</keyword>
<evidence type="ECO:0000256" key="1">
    <source>
        <dbReference type="ARBA" id="ARBA00005531"/>
    </source>
</evidence>
<dbReference type="STRING" id="766136.BHF68_06270"/>
<dbReference type="Pfam" id="PF02797">
    <property type="entry name" value="Chal_sti_synt_C"/>
    <property type="match status" value="1"/>
</dbReference>
<sequence>MAMILSLGTCNPQYQVNQETTSAFIEKLFSKHHQDINRLLQVVQNGEILKRHISAPADWFEHKHSFQEKNELYIKTAVELGVEAIDRCLEHEQLKTLLGRKVSCDEIDAIFFVSSSGIATPTIDARIMNLRSFSPHTKRVPIWGLGCAGGVAGISRAFDYCKAYPEANVLVLCIELCSLTFQREDYSKSNLIGTSLFADGVACALVSGDQSNLLNWRKGLIASSEASARKAIPRVFDTMSTFMPNSEDVMGWDLKDDGLYVVFSKDIPSIIRRWLKPNLEEFLTRNNIAAKDIKHFVAHPGGKKVLQAYRDALQLDFEMTEKSRLVLQQYGNMSSPTVLFVLSEFMESTYNANQCREGDIGIMLALGPGFSSELALIKWT</sequence>
<dbReference type="InterPro" id="IPR016039">
    <property type="entry name" value="Thiolase-like"/>
</dbReference>
<dbReference type="SUPFAM" id="SSF53901">
    <property type="entry name" value="Thiolase-like"/>
    <property type="match status" value="2"/>
</dbReference>
<feature type="domain" description="Chalcone/stilbene synthase C-terminal" evidence="6">
    <location>
        <begin position="238"/>
        <end position="377"/>
    </location>
</feature>
<gene>
    <name evidence="7" type="ORF">BHF68_06270</name>
</gene>
<feature type="domain" description="Chalcone/stilbene synthase N-terminal" evidence="5">
    <location>
        <begin position="2"/>
        <end position="209"/>
    </location>
</feature>
<dbReference type="InterPro" id="IPR001099">
    <property type="entry name" value="Chalcone/stilbene_synt_N"/>
</dbReference>
<protein>
    <submittedName>
        <fullName evidence="7">Chalcone synthase</fullName>
    </submittedName>
</protein>
<name>A0A1E5G183_9FIRM</name>
<evidence type="ECO:0000313" key="7">
    <source>
        <dbReference type="EMBL" id="OEF96679.1"/>
    </source>
</evidence>
<dbReference type="PIRSF" id="PIRSF000451">
    <property type="entry name" value="PKS_III"/>
    <property type="match status" value="1"/>
</dbReference>
<keyword evidence="2" id="KW-0808">Transferase</keyword>
<organism evidence="7 8">
    <name type="scientific">Desulfuribacillus alkaliarsenatis</name>
    <dbReference type="NCBI Taxonomy" id="766136"/>
    <lineage>
        <taxon>Bacteria</taxon>
        <taxon>Bacillati</taxon>
        <taxon>Bacillota</taxon>
        <taxon>Desulfuribacillia</taxon>
        <taxon>Desulfuribacillales</taxon>
        <taxon>Desulfuribacillaceae</taxon>
        <taxon>Desulfuribacillus</taxon>
    </lineage>
</organism>
<evidence type="ECO:0000256" key="3">
    <source>
        <dbReference type="ARBA" id="ARBA00023315"/>
    </source>
</evidence>
<evidence type="ECO:0000313" key="8">
    <source>
        <dbReference type="Proteomes" id="UP000094296"/>
    </source>
</evidence>
<comment type="caution">
    <text evidence="7">The sequence shown here is derived from an EMBL/GenBank/DDBJ whole genome shotgun (WGS) entry which is preliminary data.</text>
</comment>
<dbReference type="InterPro" id="IPR012328">
    <property type="entry name" value="Chalcone/stilbene_synt_C"/>
</dbReference>
<reference evidence="7 8" key="1">
    <citation type="submission" date="2016-09" db="EMBL/GenBank/DDBJ databases">
        <title>Draft genome sequence for the type strain of Desulfuribacillus alkaliarsenatis AHT28, an obligately anaerobic, sulfidogenic bacterium isolated from Russian soda lake sediments.</title>
        <authorList>
            <person name="Abin C.A."/>
            <person name="Hollibaugh J.T."/>
        </authorList>
    </citation>
    <scope>NUCLEOTIDE SEQUENCE [LARGE SCALE GENOMIC DNA]</scope>
    <source>
        <strain evidence="7 8">AHT28</strain>
    </source>
</reference>
<evidence type="ECO:0000256" key="4">
    <source>
        <dbReference type="PIRSR" id="PIRSR000451-1"/>
    </source>
</evidence>
<dbReference type="PANTHER" id="PTHR11877">
    <property type="entry name" value="HYDROXYMETHYLGLUTARYL-COA SYNTHASE"/>
    <property type="match status" value="1"/>
</dbReference>
<dbReference type="InterPro" id="IPR011141">
    <property type="entry name" value="Polyketide_synthase_type-III"/>
</dbReference>
<keyword evidence="8" id="KW-1185">Reference proteome</keyword>
<feature type="active site" description="Acyl-thioester intermediate" evidence="4">
    <location>
        <position position="147"/>
    </location>
</feature>
<evidence type="ECO:0000259" key="5">
    <source>
        <dbReference type="Pfam" id="PF00195"/>
    </source>
</evidence>
<dbReference type="AlphaFoldDB" id="A0A1E5G183"/>
<dbReference type="GO" id="GO:0016747">
    <property type="term" value="F:acyltransferase activity, transferring groups other than amino-acyl groups"/>
    <property type="evidence" value="ECO:0007669"/>
    <property type="project" value="InterPro"/>
</dbReference>
<evidence type="ECO:0000256" key="2">
    <source>
        <dbReference type="ARBA" id="ARBA00022679"/>
    </source>
</evidence>
<dbReference type="EMBL" id="MIJE01000030">
    <property type="protein sequence ID" value="OEF96679.1"/>
    <property type="molecule type" value="Genomic_DNA"/>
</dbReference>
<comment type="similarity">
    <text evidence="1">Belongs to the thiolase-like superfamily. Chalcone/stilbene synthases family.</text>
</comment>
<accession>A0A1E5G183</accession>
<dbReference type="CDD" id="cd00831">
    <property type="entry name" value="CHS_like"/>
    <property type="match status" value="1"/>
</dbReference>
<dbReference type="PANTHER" id="PTHR11877:SF99">
    <property type="entry name" value="1,3,6,8-TETRAHYDROXYNAPHTHALENE SYNTHASE"/>
    <property type="match status" value="1"/>
</dbReference>
<dbReference type="GO" id="GO:0030639">
    <property type="term" value="P:polyketide biosynthetic process"/>
    <property type="evidence" value="ECO:0007669"/>
    <property type="project" value="TreeGrafter"/>
</dbReference>
<dbReference type="Gene3D" id="3.40.47.10">
    <property type="match status" value="2"/>
</dbReference>
<evidence type="ECO:0000259" key="6">
    <source>
        <dbReference type="Pfam" id="PF02797"/>
    </source>
</evidence>
<proteinExistence type="inferred from homology"/>
<dbReference type="Pfam" id="PF00195">
    <property type="entry name" value="Chal_sti_synt_N"/>
    <property type="match status" value="1"/>
</dbReference>